<sequence length="88" mass="10645">MPRMIRKTRQVMRFWPQIKAREEGWVFPKDIRKKYSGELCTRFAELPFSATNLGFFPQDIRKKYIDELASELWTFVGLLTDDFPRRRS</sequence>
<gene>
    <name evidence="1" type="ORF">F2Q69_00059490</name>
</gene>
<dbReference type="AlphaFoldDB" id="A0A8S9RT20"/>
<protein>
    <submittedName>
        <fullName evidence="1">Uncharacterized protein</fullName>
    </submittedName>
</protein>
<accession>A0A8S9RT20</accession>
<reference evidence="1" key="1">
    <citation type="submission" date="2019-12" db="EMBL/GenBank/DDBJ databases">
        <title>Genome sequencing and annotation of Brassica cretica.</title>
        <authorList>
            <person name="Studholme D.J."/>
            <person name="Sarris P."/>
        </authorList>
    </citation>
    <scope>NUCLEOTIDE SEQUENCE</scope>
    <source>
        <strain evidence="1">PFS-109/04</strain>
        <tissue evidence="1">Leaf</tissue>
    </source>
</reference>
<evidence type="ECO:0000313" key="2">
    <source>
        <dbReference type="Proteomes" id="UP000712600"/>
    </source>
</evidence>
<name>A0A8S9RT20_BRACR</name>
<evidence type="ECO:0000313" key="1">
    <source>
        <dbReference type="EMBL" id="KAF3575302.1"/>
    </source>
</evidence>
<comment type="caution">
    <text evidence="1">The sequence shown here is derived from an EMBL/GenBank/DDBJ whole genome shotgun (WGS) entry which is preliminary data.</text>
</comment>
<proteinExistence type="predicted"/>
<organism evidence="1 2">
    <name type="scientific">Brassica cretica</name>
    <name type="common">Mustard</name>
    <dbReference type="NCBI Taxonomy" id="69181"/>
    <lineage>
        <taxon>Eukaryota</taxon>
        <taxon>Viridiplantae</taxon>
        <taxon>Streptophyta</taxon>
        <taxon>Embryophyta</taxon>
        <taxon>Tracheophyta</taxon>
        <taxon>Spermatophyta</taxon>
        <taxon>Magnoliopsida</taxon>
        <taxon>eudicotyledons</taxon>
        <taxon>Gunneridae</taxon>
        <taxon>Pentapetalae</taxon>
        <taxon>rosids</taxon>
        <taxon>malvids</taxon>
        <taxon>Brassicales</taxon>
        <taxon>Brassicaceae</taxon>
        <taxon>Brassiceae</taxon>
        <taxon>Brassica</taxon>
    </lineage>
</organism>
<dbReference type="EMBL" id="QGKX02000095">
    <property type="protein sequence ID" value="KAF3575302.1"/>
    <property type="molecule type" value="Genomic_DNA"/>
</dbReference>
<dbReference type="Proteomes" id="UP000712600">
    <property type="component" value="Unassembled WGS sequence"/>
</dbReference>